<comment type="caution">
    <text evidence="1">The sequence shown here is derived from an EMBL/GenBank/DDBJ whole genome shotgun (WGS) entry which is preliminary data.</text>
</comment>
<name>A0ACA9MTF1_9GLOM</name>
<feature type="non-terminal residue" evidence="1">
    <location>
        <position position="1"/>
    </location>
</feature>
<protein>
    <submittedName>
        <fullName evidence="1">13611_t:CDS:1</fullName>
    </submittedName>
</protein>
<evidence type="ECO:0000313" key="1">
    <source>
        <dbReference type="EMBL" id="CAG8606142.1"/>
    </source>
</evidence>
<proteinExistence type="predicted"/>
<dbReference type="EMBL" id="CAJVPW010009517">
    <property type="protein sequence ID" value="CAG8606142.1"/>
    <property type="molecule type" value="Genomic_DNA"/>
</dbReference>
<sequence>QDQIRKIRKKLGEETRKEVVYFEEPKAEIEYTPEEPQSGETKEEKEQRLKRNAERAEEVRQQRERRKQELKDREEDTKRYHKELKALGKSGSVEEYLKSSHKDLYPEEAEELRKLQIRKGKLGRLPGRGTITHAPDNFIKEPSKDLVESSRMHYEFCGELGIKRLYQSSFEYQPEFYLFQVMNMDSLDGSANEANKALGNDMGTVSDLLKLPFIATGYLFAKITNILAKIATLGLAGDNAKKPEEEMNKKMMEILKRLLGAKIYFTIGPKEHDNGETFFSSQRDYREVLFKTPNSIKPLLKELLTVKDNKERRAIKKRINEAIGTFGENKEKVATGYQA</sequence>
<reference evidence="1" key="1">
    <citation type="submission" date="2021-06" db="EMBL/GenBank/DDBJ databases">
        <authorList>
            <person name="Kallberg Y."/>
            <person name="Tangrot J."/>
            <person name="Rosling A."/>
        </authorList>
    </citation>
    <scope>NUCLEOTIDE SEQUENCE</scope>
    <source>
        <strain evidence="1">28 12/20/2015</strain>
    </source>
</reference>
<dbReference type="Proteomes" id="UP000789366">
    <property type="component" value="Unassembled WGS sequence"/>
</dbReference>
<keyword evidence="2" id="KW-1185">Reference proteome</keyword>
<organism evidence="1 2">
    <name type="scientific">Cetraspora pellucida</name>
    <dbReference type="NCBI Taxonomy" id="1433469"/>
    <lineage>
        <taxon>Eukaryota</taxon>
        <taxon>Fungi</taxon>
        <taxon>Fungi incertae sedis</taxon>
        <taxon>Mucoromycota</taxon>
        <taxon>Glomeromycotina</taxon>
        <taxon>Glomeromycetes</taxon>
        <taxon>Diversisporales</taxon>
        <taxon>Gigasporaceae</taxon>
        <taxon>Cetraspora</taxon>
    </lineage>
</organism>
<evidence type="ECO:0000313" key="2">
    <source>
        <dbReference type="Proteomes" id="UP000789366"/>
    </source>
</evidence>
<gene>
    <name evidence="1" type="ORF">SPELUC_LOCUS7319</name>
</gene>
<accession>A0ACA9MTF1</accession>